<dbReference type="InterPro" id="IPR043136">
    <property type="entry name" value="B30.2/SPRY_sf"/>
</dbReference>
<dbReference type="Gene3D" id="2.60.120.920">
    <property type="match status" value="1"/>
</dbReference>
<feature type="domain" description="B30.2/SPRY" evidence="2">
    <location>
        <begin position="126"/>
        <end position="333"/>
    </location>
</feature>
<protein>
    <recommendedName>
        <fullName evidence="2">B30.2/SPRY domain-containing protein</fullName>
    </recommendedName>
</protein>
<evidence type="ECO:0000256" key="1">
    <source>
        <dbReference type="SAM" id="MobiDB-lite"/>
    </source>
</evidence>
<dbReference type="SUPFAM" id="SSF49899">
    <property type="entry name" value="Concanavalin A-like lectins/glucanases"/>
    <property type="match status" value="1"/>
</dbReference>
<name>A0ABD2M5W2_9BILA</name>
<dbReference type="InterPro" id="IPR044736">
    <property type="entry name" value="Gid1/RanBPM/SPLA_SPRY"/>
</dbReference>
<dbReference type="PROSITE" id="PS50188">
    <property type="entry name" value="B302_SPRY"/>
    <property type="match status" value="1"/>
</dbReference>
<dbReference type="Proteomes" id="UP001620626">
    <property type="component" value="Unassembled WGS sequence"/>
</dbReference>
<reference evidence="3 4" key="1">
    <citation type="submission" date="2024-10" db="EMBL/GenBank/DDBJ databases">
        <authorList>
            <person name="Kim D."/>
        </authorList>
    </citation>
    <scope>NUCLEOTIDE SEQUENCE [LARGE SCALE GENOMIC DNA]</scope>
    <source>
        <strain evidence="3">BH-2024</strain>
    </source>
</reference>
<dbReference type="InterPro" id="IPR013320">
    <property type="entry name" value="ConA-like_dom_sf"/>
</dbReference>
<feature type="compositionally biased region" description="Polar residues" evidence="1">
    <location>
        <begin position="62"/>
        <end position="83"/>
    </location>
</feature>
<evidence type="ECO:0000313" key="3">
    <source>
        <dbReference type="EMBL" id="KAL3122125.1"/>
    </source>
</evidence>
<feature type="region of interest" description="Disordered" evidence="1">
    <location>
        <begin position="1"/>
        <end position="92"/>
    </location>
</feature>
<organism evidence="3 4">
    <name type="scientific">Heterodera trifolii</name>
    <dbReference type="NCBI Taxonomy" id="157864"/>
    <lineage>
        <taxon>Eukaryota</taxon>
        <taxon>Metazoa</taxon>
        <taxon>Ecdysozoa</taxon>
        <taxon>Nematoda</taxon>
        <taxon>Chromadorea</taxon>
        <taxon>Rhabditida</taxon>
        <taxon>Tylenchina</taxon>
        <taxon>Tylenchomorpha</taxon>
        <taxon>Tylenchoidea</taxon>
        <taxon>Heteroderidae</taxon>
        <taxon>Heteroderinae</taxon>
        <taxon>Heterodera</taxon>
    </lineage>
</organism>
<comment type="caution">
    <text evidence="3">The sequence shown here is derived from an EMBL/GenBank/DDBJ whole genome shotgun (WGS) entry which is preliminary data.</text>
</comment>
<feature type="compositionally biased region" description="Basic and acidic residues" evidence="1">
    <location>
        <begin position="8"/>
        <end position="19"/>
    </location>
</feature>
<keyword evidence="4" id="KW-1185">Reference proteome</keyword>
<accession>A0ABD2M5W2</accession>
<dbReference type="CDD" id="cd12885">
    <property type="entry name" value="SPRY_RanBP_like"/>
    <property type="match status" value="1"/>
</dbReference>
<dbReference type="EMBL" id="JBICBT010000157">
    <property type="protein sequence ID" value="KAL3122125.1"/>
    <property type="molecule type" value="Genomic_DNA"/>
</dbReference>
<dbReference type="AlphaFoldDB" id="A0ABD2M5W2"/>
<proteinExistence type="predicted"/>
<dbReference type="InterPro" id="IPR001870">
    <property type="entry name" value="B30.2/SPRY"/>
</dbReference>
<gene>
    <name evidence="3" type="ORF">niasHT_001665</name>
</gene>
<evidence type="ECO:0000259" key="2">
    <source>
        <dbReference type="PROSITE" id="PS50188"/>
    </source>
</evidence>
<dbReference type="Pfam" id="PF00622">
    <property type="entry name" value="SPRY"/>
    <property type="match status" value="1"/>
</dbReference>
<sequence>MPSNKSPHIGEKHYVEGKESSTSGANDQTTDESRRHSDNSQSSPHKQNTREGKQLSDAELGGQTSAQGSGISTSHSQMPSNKSPHIGEKEAQAKDEIAELENQKLKNELKEMKKNLAKLEMYQNVQQRNIEEIMGQLAERERKLYAKIDEESQSKEEKLHQIVQKIKTNQNKLQRIIDQITEAQNGGLTIGNQWDANARENDLIIEKNELIVQHVGQMHAVGLAPKELPLGERAVYFDGTNTDQQNNSYEYSLHSFASSSFPIFKNLPSLEPGDVIGCGVNLNTRNIIYTKNGKRINTPRLFVAPSADVDLFPCVTLRWTGSKIEANFGPNFKYNIGNEQQMKNRNSGFLGLWRS</sequence>
<evidence type="ECO:0000313" key="4">
    <source>
        <dbReference type="Proteomes" id="UP001620626"/>
    </source>
</evidence>
<dbReference type="InterPro" id="IPR003877">
    <property type="entry name" value="SPRY_dom"/>
</dbReference>